<gene>
    <name evidence="4" type="ORF">BHU25_20190</name>
</gene>
<comment type="similarity">
    <text evidence="1 3">Belongs to the short-chain dehydrogenases/reductases (SDR) family.</text>
</comment>
<dbReference type="PIRSF" id="PIRSF000126">
    <property type="entry name" value="11-beta-HSD1"/>
    <property type="match status" value="1"/>
</dbReference>
<sequence length="264" mass="27663">MSNSSLTTTALVTGASSGIGAVYAERLAARGHDLLLVARDGQRLQALANELQARHGVNVEVLAADLVEAADLARVENRLRDDHSITVVVNNAGIALHGTLAEVTAQQIDAVVALNIVAVTRLASAAAAQFANAGRGTLINIASVVALAPEMFNAVYSASKAYVLSLTQTLSGELKDKGIQVQAVLPGVTRTEIFERSGLDVNQIDPQMVMEVGEMVDAALSGLDQNELVTIPSLPQAADWQAYIKARDALGPNLSRSSAAARYK</sequence>
<evidence type="ECO:0000313" key="5">
    <source>
        <dbReference type="Proteomes" id="UP000285286"/>
    </source>
</evidence>
<dbReference type="PROSITE" id="PS00061">
    <property type="entry name" value="ADH_SHORT"/>
    <property type="match status" value="1"/>
</dbReference>
<dbReference type="AlphaFoldDB" id="A0A423D4M6"/>
<keyword evidence="5" id="KW-1185">Reference proteome</keyword>
<evidence type="ECO:0000313" key="4">
    <source>
        <dbReference type="EMBL" id="ROL66516.1"/>
    </source>
</evidence>
<accession>A0A423D4M6</accession>
<name>A0A423D4M6_9PSED</name>
<dbReference type="SUPFAM" id="SSF51735">
    <property type="entry name" value="NAD(P)-binding Rossmann-fold domains"/>
    <property type="match status" value="1"/>
</dbReference>
<dbReference type="InterPro" id="IPR036291">
    <property type="entry name" value="NAD(P)-bd_dom_sf"/>
</dbReference>
<evidence type="ECO:0000256" key="1">
    <source>
        <dbReference type="ARBA" id="ARBA00006484"/>
    </source>
</evidence>
<dbReference type="InterPro" id="IPR020904">
    <property type="entry name" value="Sc_DH/Rdtase_CS"/>
</dbReference>
<evidence type="ECO:0000256" key="2">
    <source>
        <dbReference type="ARBA" id="ARBA00023002"/>
    </source>
</evidence>
<keyword evidence="2" id="KW-0560">Oxidoreductase</keyword>
<dbReference type="PANTHER" id="PTHR42901:SF1">
    <property type="entry name" value="ALCOHOL DEHYDROGENASE"/>
    <property type="match status" value="1"/>
</dbReference>
<reference evidence="4 5" key="1">
    <citation type="submission" date="2016-10" db="EMBL/GenBank/DDBJ databases">
        <title>Comparative genome analysis of multiple Pseudomonas spp. focuses on biocontrol and plant growth promoting traits.</title>
        <authorList>
            <person name="Tao X.-Y."/>
            <person name="Taylor C.G."/>
        </authorList>
    </citation>
    <scope>NUCLEOTIDE SEQUENCE [LARGE SCALE GENOMIC DNA]</scope>
    <source>
        <strain evidence="4 5">15D11</strain>
    </source>
</reference>
<dbReference type="PRINTS" id="PR00081">
    <property type="entry name" value="GDHRDH"/>
</dbReference>
<dbReference type="Gene3D" id="3.40.50.720">
    <property type="entry name" value="NAD(P)-binding Rossmann-like Domain"/>
    <property type="match status" value="1"/>
</dbReference>
<dbReference type="PRINTS" id="PR00080">
    <property type="entry name" value="SDRFAMILY"/>
</dbReference>
<dbReference type="RefSeq" id="WP_123567192.1">
    <property type="nucleotide sequence ID" value="NZ_MOAM01000028.1"/>
</dbReference>
<proteinExistence type="inferred from homology"/>
<dbReference type="EMBL" id="MOAM01000028">
    <property type="protein sequence ID" value="ROL66516.1"/>
    <property type="molecule type" value="Genomic_DNA"/>
</dbReference>
<dbReference type="PANTHER" id="PTHR42901">
    <property type="entry name" value="ALCOHOL DEHYDROGENASE"/>
    <property type="match status" value="1"/>
</dbReference>
<dbReference type="CDD" id="cd05233">
    <property type="entry name" value="SDR_c"/>
    <property type="match status" value="1"/>
</dbReference>
<evidence type="ECO:0000256" key="3">
    <source>
        <dbReference type="RuleBase" id="RU000363"/>
    </source>
</evidence>
<comment type="caution">
    <text evidence="4">The sequence shown here is derived from an EMBL/GenBank/DDBJ whole genome shotgun (WGS) entry which is preliminary data.</text>
</comment>
<organism evidence="4 5">
    <name type="scientific">Pseudomonas vranovensis</name>
    <dbReference type="NCBI Taxonomy" id="321661"/>
    <lineage>
        <taxon>Bacteria</taxon>
        <taxon>Pseudomonadati</taxon>
        <taxon>Pseudomonadota</taxon>
        <taxon>Gammaproteobacteria</taxon>
        <taxon>Pseudomonadales</taxon>
        <taxon>Pseudomonadaceae</taxon>
        <taxon>Pseudomonas</taxon>
    </lineage>
</organism>
<dbReference type="GO" id="GO:0016491">
    <property type="term" value="F:oxidoreductase activity"/>
    <property type="evidence" value="ECO:0007669"/>
    <property type="project" value="UniProtKB-KW"/>
</dbReference>
<dbReference type="InterPro" id="IPR002347">
    <property type="entry name" value="SDR_fam"/>
</dbReference>
<dbReference type="Proteomes" id="UP000285286">
    <property type="component" value="Unassembled WGS sequence"/>
</dbReference>
<protein>
    <submittedName>
        <fullName evidence="4">SDR family oxidoreductase</fullName>
    </submittedName>
</protein>
<dbReference type="Pfam" id="PF00106">
    <property type="entry name" value="adh_short"/>
    <property type="match status" value="1"/>
</dbReference>